<proteinExistence type="predicted"/>
<accession>A0A2U1M5R1</accession>
<sequence length="195" mass="21535">MVTTTRTNGTAKSKIPGRRVKSVDNRCTEKVIIHNLTFKVSRWTMRICVRREILLYNQVLLHKFLGPDVKAFLSNVKPTLLSAIEADLLKCILMQGASAAPNKTVTASNSVAGLGRVCIIKNLQQGGCTSHANTVRVVRINNQSTSNNRRRQSDVGIIKNLQQGGCTSHANTVRVVRINNQSTSNNRRRQSDVDA</sequence>
<name>A0A2U1M5R1_ARTAN</name>
<dbReference type="Proteomes" id="UP000245207">
    <property type="component" value="Unassembled WGS sequence"/>
</dbReference>
<comment type="caution">
    <text evidence="1">The sequence shown here is derived from an EMBL/GenBank/DDBJ whole genome shotgun (WGS) entry which is preliminary data.</text>
</comment>
<protein>
    <submittedName>
        <fullName evidence="1">ARM repeat superfamily protein</fullName>
    </submittedName>
</protein>
<keyword evidence="2" id="KW-1185">Reference proteome</keyword>
<dbReference type="AlphaFoldDB" id="A0A2U1M5R1"/>
<dbReference type="OrthoDB" id="205662at2759"/>
<evidence type="ECO:0000313" key="2">
    <source>
        <dbReference type="Proteomes" id="UP000245207"/>
    </source>
</evidence>
<gene>
    <name evidence="1" type="ORF">CTI12_AA416650</name>
</gene>
<reference evidence="1 2" key="1">
    <citation type="journal article" date="2018" name="Mol. Plant">
        <title>The genome of Artemisia annua provides insight into the evolution of Asteraceae family and artemisinin biosynthesis.</title>
        <authorList>
            <person name="Shen Q."/>
            <person name="Zhang L."/>
            <person name="Liao Z."/>
            <person name="Wang S."/>
            <person name="Yan T."/>
            <person name="Shi P."/>
            <person name="Liu M."/>
            <person name="Fu X."/>
            <person name="Pan Q."/>
            <person name="Wang Y."/>
            <person name="Lv Z."/>
            <person name="Lu X."/>
            <person name="Zhang F."/>
            <person name="Jiang W."/>
            <person name="Ma Y."/>
            <person name="Chen M."/>
            <person name="Hao X."/>
            <person name="Li L."/>
            <person name="Tang Y."/>
            <person name="Lv G."/>
            <person name="Zhou Y."/>
            <person name="Sun X."/>
            <person name="Brodelius P.E."/>
            <person name="Rose J.K.C."/>
            <person name="Tang K."/>
        </authorList>
    </citation>
    <scope>NUCLEOTIDE SEQUENCE [LARGE SCALE GENOMIC DNA]</scope>
    <source>
        <strain evidence="2">cv. Huhao1</strain>
        <tissue evidence="1">Leaf</tissue>
    </source>
</reference>
<evidence type="ECO:0000313" key="1">
    <source>
        <dbReference type="EMBL" id="PWA56595.1"/>
    </source>
</evidence>
<dbReference type="STRING" id="35608.A0A2U1M5R1"/>
<dbReference type="EMBL" id="PKPP01006411">
    <property type="protein sequence ID" value="PWA56595.1"/>
    <property type="molecule type" value="Genomic_DNA"/>
</dbReference>
<organism evidence="1 2">
    <name type="scientific">Artemisia annua</name>
    <name type="common">Sweet wormwood</name>
    <dbReference type="NCBI Taxonomy" id="35608"/>
    <lineage>
        <taxon>Eukaryota</taxon>
        <taxon>Viridiplantae</taxon>
        <taxon>Streptophyta</taxon>
        <taxon>Embryophyta</taxon>
        <taxon>Tracheophyta</taxon>
        <taxon>Spermatophyta</taxon>
        <taxon>Magnoliopsida</taxon>
        <taxon>eudicotyledons</taxon>
        <taxon>Gunneridae</taxon>
        <taxon>Pentapetalae</taxon>
        <taxon>asterids</taxon>
        <taxon>campanulids</taxon>
        <taxon>Asterales</taxon>
        <taxon>Asteraceae</taxon>
        <taxon>Asteroideae</taxon>
        <taxon>Anthemideae</taxon>
        <taxon>Artemisiinae</taxon>
        <taxon>Artemisia</taxon>
    </lineage>
</organism>